<dbReference type="EC" id="1.1.1.-" evidence="1"/>
<dbReference type="Proteomes" id="UP000052237">
    <property type="component" value="Unassembled WGS sequence"/>
</dbReference>
<accession>A0A0S4SWN8</accession>
<dbReference type="SUPFAM" id="SSF56796">
    <property type="entry name" value="Dehydroquinate synthase-like"/>
    <property type="match status" value="1"/>
</dbReference>
<proteinExistence type="predicted"/>
<dbReference type="Gene3D" id="3.40.50.1970">
    <property type="match status" value="1"/>
</dbReference>
<gene>
    <name evidence="1" type="primary">bdhA_2</name>
    <name evidence="1" type="ORF">ERS686654_02192</name>
</gene>
<reference evidence="1 2" key="1">
    <citation type="submission" date="2015-11" db="EMBL/GenBank/DDBJ databases">
        <authorList>
            <consortium name="Pathogen Informatics"/>
        </authorList>
    </citation>
    <scope>NUCLEOTIDE SEQUENCE [LARGE SCALE GENOMIC DNA]</scope>
    <source>
        <strain evidence="1 2">006A-0059</strain>
    </source>
</reference>
<dbReference type="GO" id="GO:0016491">
    <property type="term" value="F:oxidoreductase activity"/>
    <property type="evidence" value="ECO:0007669"/>
    <property type="project" value="UniProtKB-KW"/>
</dbReference>
<evidence type="ECO:0000313" key="1">
    <source>
        <dbReference type="EMBL" id="CUU90914.1"/>
    </source>
</evidence>
<name>A0A0S4SWN8_CAMHY</name>
<dbReference type="AlphaFoldDB" id="A0A0S4SWN8"/>
<keyword evidence="1" id="KW-0560">Oxidoreductase</keyword>
<protein>
    <submittedName>
        <fullName evidence="1">NADH-dependent butanol dehydrogenase a</fullName>
        <ecNumber evidence="1">1.1.1.-</ecNumber>
    </submittedName>
</protein>
<sequence>MVNFSYYNPTKIEFGKGKENSIGEYLNEYGAKNVLILFGSDRVKKCRGIDKMRLRIKRANKL</sequence>
<keyword evidence="2" id="KW-1185">Reference proteome</keyword>
<dbReference type="EMBL" id="FAVB01000014">
    <property type="protein sequence ID" value="CUU90914.1"/>
    <property type="molecule type" value="Genomic_DNA"/>
</dbReference>
<evidence type="ECO:0000313" key="2">
    <source>
        <dbReference type="Proteomes" id="UP000052237"/>
    </source>
</evidence>
<organism evidence="1 2">
    <name type="scientific">Campylobacter hyointestinalis subsp. hyointestinalis</name>
    <dbReference type="NCBI Taxonomy" id="91352"/>
    <lineage>
        <taxon>Bacteria</taxon>
        <taxon>Pseudomonadati</taxon>
        <taxon>Campylobacterota</taxon>
        <taxon>Epsilonproteobacteria</taxon>
        <taxon>Campylobacterales</taxon>
        <taxon>Campylobacteraceae</taxon>
        <taxon>Campylobacter</taxon>
    </lineage>
</organism>
<comment type="caution">
    <text evidence="1">The sequence shown here is derived from an EMBL/GenBank/DDBJ whole genome shotgun (WGS) entry which is preliminary data.</text>
</comment>